<organism evidence="2 3">
    <name type="scientific">Ensete ventricosum</name>
    <name type="common">Abyssinian banana</name>
    <name type="synonym">Musa ensete</name>
    <dbReference type="NCBI Taxonomy" id="4639"/>
    <lineage>
        <taxon>Eukaryota</taxon>
        <taxon>Viridiplantae</taxon>
        <taxon>Streptophyta</taxon>
        <taxon>Embryophyta</taxon>
        <taxon>Tracheophyta</taxon>
        <taxon>Spermatophyta</taxon>
        <taxon>Magnoliopsida</taxon>
        <taxon>Liliopsida</taxon>
        <taxon>Zingiberales</taxon>
        <taxon>Musaceae</taxon>
        <taxon>Ensete</taxon>
    </lineage>
</organism>
<sequence>MIRSYWELHFSEQCNDKKGYGFKACMPWYREGGSSIAAGELDYFSAHIRLRELDKSEDKAEDGTSMEPSIPCSHRGRALVVKGAEEVENVEANSQYPDRVEW</sequence>
<accession>A0A427B9X4</accession>
<evidence type="ECO:0000313" key="3">
    <source>
        <dbReference type="Proteomes" id="UP000287651"/>
    </source>
</evidence>
<feature type="region of interest" description="Disordered" evidence="1">
    <location>
        <begin position="55"/>
        <end position="74"/>
    </location>
</feature>
<protein>
    <submittedName>
        <fullName evidence="2">Uncharacterized protein</fullName>
    </submittedName>
</protein>
<dbReference type="EMBL" id="AMZH03000145">
    <property type="protein sequence ID" value="RRT85269.1"/>
    <property type="molecule type" value="Genomic_DNA"/>
</dbReference>
<evidence type="ECO:0000256" key="1">
    <source>
        <dbReference type="SAM" id="MobiDB-lite"/>
    </source>
</evidence>
<evidence type="ECO:0000313" key="2">
    <source>
        <dbReference type="EMBL" id="RRT85269.1"/>
    </source>
</evidence>
<gene>
    <name evidence="2" type="ORF">B296_00001243</name>
</gene>
<comment type="caution">
    <text evidence="2">The sequence shown here is derived from an EMBL/GenBank/DDBJ whole genome shotgun (WGS) entry which is preliminary data.</text>
</comment>
<reference evidence="2 3" key="1">
    <citation type="journal article" date="2014" name="Agronomy (Basel)">
        <title>A Draft Genome Sequence for Ensete ventricosum, the Drought-Tolerant Tree Against Hunger.</title>
        <authorList>
            <person name="Harrison J."/>
            <person name="Moore K.A."/>
            <person name="Paszkiewicz K."/>
            <person name="Jones T."/>
            <person name="Grant M."/>
            <person name="Ambacheew D."/>
            <person name="Muzemil S."/>
            <person name="Studholme D.J."/>
        </authorList>
    </citation>
    <scope>NUCLEOTIDE SEQUENCE [LARGE SCALE GENOMIC DNA]</scope>
</reference>
<name>A0A427B9X4_ENSVE</name>
<dbReference type="AlphaFoldDB" id="A0A427B9X4"/>
<proteinExistence type="predicted"/>
<dbReference type="Proteomes" id="UP000287651">
    <property type="component" value="Unassembled WGS sequence"/>
</dbReference>